<feature type="domain" description="HTH cro/C1-type" evidence="1">
    <location>
        <begin position="18"/>
        <end position="59"/>
    </location>
</feature>
<dbReference type="SUPFAM" id="SSF47413">
    <property type="entry name" value="lambda repressor-like DNA-binding domains"/>
    <property type="match status" value="1"/>
</dbReference>
<dbReference type="Proteomes" id="UP000237749">
    <property type="component" value="Unassembled WGS sequence"/>
</dbReference>
<organism evidence="2 3">
    <name type="scientific">Lacrimispora xylanisolvens</name>
    <dbReference type="NCBI Taxonomy" id="384636"/>
    <lineage>
        <taxon>Bacteria</taxon>
        <taxon>Bacillati</taxon>
        <taxon>Bacillota</taxon>
        <taxon>Clostridia</taxon>
        <taxon>Lachnospirales</taxon>
        <taxon>Lachnospiraceae</taxon>
        <taxon>Lacrimispora</taxon>
    </lineage>
</organism>
<reference evidence="2 3" key="1">
    <citation type="submission" date="2018-02" db="EMBL/GenBank/DDBJ databases">
        <title>Genomic Encyclopedia of Archaeal and Bacterial Type Strains, Phase II (KMG-II): from individual species to whole genera.</title>
        <authorList>
            <person name="Goeker M."/>
        </authorList>
    </citation>
    <scope>NUCLEOTIDE SEQUENCE [LARGE SCALE GENOMIC DNA]</scope>
    <source>
        <strain evidence="2 3">DSM 3808</strain>
    </source>
</reference>
<keyword evidence="3" id="KW-1185">Reference proteome</keyword>
<gene>
    <name evidence="2" type="ORF">BXY41_108109</name>
</gene>
<evidence type="ECO:0000313" key="2">
    <source>
        <dbReference type="EMBL" id="PPK79884.1"/>
    </source>
</evidence>
<dbReference type="RefSeq" id="WP_104437784.1">
    <property type="nucleotide sequence ID" value="NZ_PTJA01000008.1"/>
</dbReference>
<dbReference type="OrthoDB" id="73827at2"/>
<comment type="caution">
    <text evidence="2">The sequence shown here is derived from an EMBL/GenBank/DDBJ whole genome shotgun (WGS) entry which is preliminary data.</text>
</comment>
<evidence type="ECO:0000313" key="3">
    <source>
        <dbReference type="Proteomes" id="UP000237749"/>
    </source>
</evidence>
<dbReference type="GO" id="GO:0003677">
    <property type="term" value="F:DNA binding"/>
    <property type="evidence" value="ECO:0007669"/>
    <property type="project" value="InterPro"/>
</dbReference>
<evidence type="ECO:0000259" key="1">
    <source>
        <dbReference type="PROSITE" id="PS50943"/>
    </source>
</evidence>
<dbReference type="EMBL" id="PTJA01000008">
    <property type="protein sequence ID" value="PPK79884.1"/>
    <property type="molecule type" value="Genomic_DNA"/>
</dbReference>
<proteinExistence type="predicted"/>
<accession>A0A2S6HQW9</accession>
<dbReference type="AlphaFoldDB" id="A0A2S6HQW9"/>
<dbReference type="SMART" id="SM00530">
    <property type="entry name" value="HTH_XRE"/>
    <property type="match status" value="1"/>
</dbReference>
<sequence length="67" mass="7346">MYSKLCELMEKTGETAYQVSKATGVSQTAFSNWKSGVSGPGTKSLMALAKHFNVPMEYFMEGSKESK</sequence>
<dbReference type="InterPro" id="IPR010982">
    <property type="entry name" value="Lambda_DNA-bd_dom_sf"/>
</dbReference>
<dbReference type="InterPro" id="IPR001387">
    <property type="entry name" value="Cro/C1-type_HTH"/>
</dbReference>
<dbReference type="Pfam" id="PF01381">
    <property type="entry name" value="HTH_3"/>
    <property type="match status" value="1"/>
</dbReference>
<dbReference type="PROSITE" id="PS50943">
    <property type="entry name" value="HTH_CROC1"/>
    <property type="match status" value="1"/>
</dbReference>
<name>A0A2S6HQW9_9FIRM</name>
<protein>
    <submittedName>
        <fullName evidence="2">Helix-turn-helix protein</fullName>
    </submittedName>
</protein>
<dbReference type="Gene3D" id="1.10.260.40">
    <property type="entry name" value="lambda repressor-like DNA-binding domains"/>
    <property type="match status" value="1"/>
</dbReference>
<dbReference type="CDD" id="cd00093">
    <property type="entry name" value="HTH_XRE"/>
    <property type="match status" value="1"/>
</dbReference>